<dbReference type="SUPFAM" id="SSF82771">
    <property type="entry name" value="GIY-YIG endonuclease"/>
    <property type="match status" value="1"/>
</dbReference>
<comment type="similarity">
    <text evidence="1">Belongs to the UPF0213 family.</text>
</comment>
<keyword evidence="3" id="KW-0378">Hydrolase</keyword>
<name>A0A1J4T7Y3_9BACT</name>
<evidence type="ECO:0000313" key="4">
    <source>
        <dbReference type="Proteomes" id="UP000182860"/>
    </source>
</evidence>
<dbReference type="InterPro" id="IPR035901">
    <property type="entry name" value="GIY-YIG_endonuc_sf"/>
</dbReference>
<dbReference type="AlphaFoldDB" id="A0A1J4T7Y3"/>
<keyword evidence="3" id="KW-0540">Nuclease</keyword>
<organism evidence="3 4">
    <name type="scientific">Candidatus Falkowbacteria bacterium CG1_02_41_21</name>
    <dbReference type="NCBI Taxonomy" id="1805147"/>
    <lineage>
        <taxon>Bacteria</taxon>
        <taxon>Candidatus Falkowiibacteriota</taxon>
    </lineage>
</organism>
<feature type="domain" description="GIY-YIG" evidence="2">
    <location>
        <begin position="2"/>
        <end position="79"/>
    </location>
</feature>
<comment type="caution">
    <text evidence="3">The sequence shown here is derived from an EMBL/GenBank/DDBJ whole genome shotgun (WGS) entry which is preliminary data.</text>
</comment>
<protein>
    <submittedName>
        <fullName evidence="3">Endonuclease</fullName>
    </submittedName>
</protein>
<evidence type="ECO:0000313" key="3">
    <source>
        <dbReference type="EMBL" id="OIO07465.1"/>
    </source>
</evidence>
<dbReference type="PANTHER" id="PTHR34477">
    <property type="entry name" value="UPF0213 PROTEIN YHBQ"/>
    <property type="match status" value="1"/>
</dbReference>
<dbReference type="PROSITE" id="PS50164">
    <property type="entry name" value="GIY_YIG"/>
    <property type="match status" value="1"/>
</dbReference>
<reference evidence="3 4" key="1">
    <citation type="journal article" date="2016" name="Environ. Microbiol.">
        <title>Genomic resolution of a cold subsurface aquifer community provides metabolic insights for novel microbes adapted to high CO concentrations.</title>
        <authorList>
            <person name="Probst A.J."/>
            <person name="Castelle C.J."/>
            <person name="Singh A."/>
            <person name="Brown C.T."/>
            <person name="Anantharaman K."/>
            <person name="Sharon I."/>
            <person name="Hug L.A."/>
            <person name="Burstein D."/>
            <person name="Emerson J.B."/>
            <person name="Thomas B.C."/>
            <person name="Banfield J.F."/>
        </authorList>
    </citation>
    <scope>NUCLEOTIDE SEQUENCE [LARGE SCALE GENOMIC DNA]</scope>
    <source>
        <strain evidence="3">CG1_02_41_21</strain>
    </source>
</reference>
<dbReference type="Pfam" id="PF01541">
    <property type="entry name" value="GIY-YIG"/>
    <property type="match status" value="1"/>
</dbReference>
<dbReference type="PANTHER" id="PTHR34477:SF1">
    <property type="entry name" value="UPF0213 PROTEIN YHBQ"/>
    <property type="match status" value="1"/>
</dbReference>
<evidence type="ECO:0000259" key="2">
    <source>
        <dbReference type="PROSITE" id="PS50164"/>
    </source>
</evidence>
<dbReference type="Gene3D" id="3.40.1440.10">
    <property type="entry name" value="GIY-YIG endonuclease"/>
    <property type="match status" value="1"/>
</dbReference>
<dbReference type="GO" id="GO:0004519">
    <property type="term" value="F:endonuclease activity"/>
    <property type="evidence" value="ECO:0007669"/>
    <property type="project" value="UniProtKB-KW"/>
</dbReference>
<accession>A0A1J4T7Y3</accession>
<evidence type="ECO:0000256" key="1">
    <source>
        <dbReference type="ARBA" id="ARBA00007435"/>
    </source>
</evidence>
<proteinExistence type="inferred from homology"/>
<dbReference type="InterPro" id="IPR000305">
    <property type="entry name" value="GIY-YIG_endonuc"/>
</dbReference>
<gene>
    <name evidence="3" type="ORF">AUJ35_01995</name>
</gene>
<keyword evidence="3" id="KW-0255">Endonuclease</keyword>
<dbReference type="InterPro" id="IPR050190">
    <property type="entry name" value="UPF0213_domain"/>
</dbReference>
<dbReference type="CDD" id="cd10456">
    <property type="entry name" value="GIY-YIG_UPF0213"/>
    <property type="match status" value="1"/>
</dbReference>
<sequence>MTKYYLYILKCSDRTLYTGITTDLDRRLQEHNGAGPGAKYTNGRRPVKLMYSQEFTNRSEASKEEARIKKLPRRNKLAMIKLNKPYVKDNQSAK</sequence>
<dbReference type="EMBL" id="MNUV01000038">
    <property type="protein sequence ID" value="OIO07465.1"/>
    <property type="molecule type" value="Genomic_DNA"/>
</dbReference>
<dbReference type="Proteomes" id="UP000182860">
    <property type="component" value="Unassembled WGS sequence"/>
</dbReference>